<comment type="caution">
    <text evidence="3">The sequence shown here is derived from an EMBL/GenBank/DDBJ whole genome shotgun (WGS) entry which is preliminary data.</text>
</comment>
<dbReference type="EMBL" id="JAUEPO010000002">
    <property type="protein sequence ID" value="KAK3333919.1"/>
    <property type="molecule type" value="Genomic_DNA"/>
</dbReference>
<feature type="transmembrane region" description="Helical" evidence="2">
    <location>
        <begin position="25"/>
        <end position="45"/>
    </location>
</feature>
<proteinExistence type="predicted"/>
<feature type="region of interest" description="Disordered" evidence="1">
    <location>
        <begin position="1"/>
        <end position="21"/>
    </location>
</feature>
<reference evidence="3" key="2">
    <citation type="submission" date="2023-06" db="EMBL/GenBank/DDBJ databases">
        <authorList>
            <consortium name="Lawrence Berkeley National Laboratory"/>
            <person name="Haridas S."/>
            <person name="Hensen N."/>
            <person name="Bonometti L."/>
            <person name="Westerberg I."/>
            <person name="Brannstrom I.O."/>
            <person name="Guillou S."/>
            <person name="Cros-Aarteil S."/>
            <person name="Calhoun S."/>
            <person name="Kuo A."/>
            <person name="Mondo S."/>
            <person name="Pangilinan J."/>
            <person name="Riley R."/>
            <person name="Labutti K."/>
            <person name="Andreopoulos B."/>
            <person name="Lipzen A."/>
            <person name="Chen C."/>
            <person name="Yanf M."/>
            <person name="Daum C."/>
            <person name="Ng V."/>
            <person name="Clum A."/>
            <person name="Steindorff A."/>
            <person name="Ohm R."/>
            <person name="Martin F."/>
            <person name="Silar P."/>
            <person name="Natvig D."/>
            <person name="Lalanne C."/>
            <person name="Gautier V."/>
            <person name="Ament-Velasquez S.L."/>
            <person name="Kruys A."/>
            <person name="Hutchinson M.I."/>
            <person name="Powell A.J."/>
            <person name="Barry K."/>
            <person name="Miller A.N."/>
            <person name="Grigoriev I.V."/>
            <person name="Debuchy R."/>
            <person name="Gladieux P."/>
            <person name="Thoren M.H."/>
            <person name="Johannesson H."/>
        </authorList>
    </citation>
    <scope>NUCLEOTIDE SEQUENCE</scope>
    <source>
        <strain evidence="3">SMH4131-1</strain>
    </source>
</reference>
<keyword evidence="4" id="KW-1185">Reference proteome</keyword>
<evidence type="ECO:0000256" key="1">
    <source>
        <dbReference type="SAM" id="MobiDB-lite"/>
    </source>
</evidence>
<evidence type="ECO:0000256" key="2">
    <source>
        <dbReference type="SAM" id="Phobius"/>
    </source>
</evidence>
<keyword evidence="2" id="KW-0472">Membrane</keyword>
<organism evidence="3 4">
    <name type="scientific">Cercophora scortea</name>
    <dbReference type="NCBI Taxonomy" id="314031"/>
    <lineage>
        <taxon>Eukaryota</taxon>
        <taxon>Fungi</taxon>
        <taxon>Dikarya</taxon>
        <taxon>Ascomycota</taxon>
        <taxon>Pezizomycotina</taxon>
        <taxon>Sordariomycetes</taxon>
        <taxon>Sordariomycetidae</taxon>
        <taxon>Sordariales</taxon>
        <taxon>Lasiosphaeriaceae</taxon>
        <taxon>Cercophora</taxon>
    </lineage>
</organism>
<keyword evidence="2" id="KW-1133">Transmembrane helix</keyword>
<reference evidence="3" key="1">
    <citation type="journal article" date="2023" name="Mol. Phylogenet. Evol.">
        <title>Genome-scale phylogeny and comparative genomics of the fungal order Sordariales.</title>
        <authorList>
            <person name="Hensen N."/>
            <person name="Bonometti L."/>
            <person name="Westerberg I."/>
            <person name="Brannstrom I.O."/>
            <person name="Guillou S."/>
            <person name="Cros-Aarteil S."/>
            <person name="Calhoun S."/>
            <person name="Haridas S."/>
            <person name="Kuo A."/>
            <person name="Mondo S."/>
            <person name="Pangilinan J."/>
            <person name="Riley R."/>
            <person name="LaButti K."/>
            <person name="Andreopoulos B."/>
            <person name="Lipzen A."/>
            <person name="Chen C."/>
            <person name="Yan M."/>
            <person name="Daum C."/>
            <person name="Ng V."/>
            <person name="Clum A."/>
            <person name="Steindorff A."/>
            <person name="Ohm R.A."/>
            <person name="Martin F."/>
            <person name="Silar P."/>
            <person name="Natvig D.O."/>
            <person name="Lalanne C."/>
            <person name="Gautier V."/>
            <person name="Ament-Velasquez S.L."/>
            <person name="Kruys A."/>
            <person name="Hutchinson M.I."/>
            <person name="Powell A.J."/>
            <person name="Barry K."/>
            <person name="Miller A.N."/>
            <person name="Grigoriev I.V."/>
            <person name="Debuchy R."/>
            <person name="Gladieux P."/>
            <person name="Hiltunen Thoren M."/>
            <person name="Johannesson H."/>
        </authorList>
    </citation>
    <scope>NUCLEOTIDE SEQUENCE</scope>
    <source>
        <strain evidence="3">SMH4131-1</strain>
    </source>
</reference>
<name>A0AAE0MK09_9PEZI</name>
<dbReference type="AlphaFoldDB" id="A0AAE0MK09"/>
<evidence type="ECO:0000313" key="3">
    <source>
        <dbReference type="EMBL" id="KAK3333919.1"/>
    </source>
</evidence>
<gene>
    <name evidence="3" type="ORF">B0T19DRAFT_140872</name>
</gene>
<protein>
    <submittedName>
        <fullName evidence="3">Uncharacterized protein</fullName>
    </submittedName>
</protein>
<keyword evidence="2" id="KW-0812">Transmembrane</keyword>
<evidence type="ECO:0000313" key="4">
    <source>
        <dbReference type="Proteomes" id="UP001286456"/>
    </source>
</evidence>
<dbReference type="Proteomes" id="UP001286456">
    <property type="component" value="Unassembled WGS sequence"/>
</dbReference>
<accession>A0AAE0MK09</accession>
<feature type="transmembrane region" description="Helical" evidence="2">
    <location>
        <begin position="51"/>
        <end position="67"/>
    </location>
</feature>
<sequence length="98" mass="11795">MESDQINRHRREPSRQGLGNHRPSIFTRWILTGGICSCCLFHPARGSSIEEARLLLYFMLLFFLLPFRSKKKKRHEWHGGMGAWRFHVDFLLNHWWLM</sequence>